<dbReference type="eggNOG" id="COG0640">
    <property type="taxonomic scope" value="Bacteria"/>
</dbReference>
<protein>
    <submittedName>
        <fullName evidence="5">Transcriptional regulator, ArsR familyy protein</fullName>
    </submittedName>
</protein>
<evidence type="ECO:0000256" key="1">
    <source>
        <dbReference type="ARBA" id="ARBA00023015"/>
    </source>
</evidence>
<feature type="domain" description="HTH arsR-type" evidence="4">
    <location>
        <begin position="1"/>
        <end position="95"/>
    </location>
</feature>
<dbReference type="CDD" id="cd00090">
    <property type="entry name" value="HTH_ARSR"/>
    <property type="match status" value="1"/>
</dbReference>
<comment type="caution">
    <text evidence="5">The sequence shown here is derived from an EMBL/GenBank/DDBJ whole genome shotgun (WGS) entry which is preliminary data.</text>
</comment>
<dbReference type="STRING" id="314265.R2601_02613"/>
<dbReference type="HOGENOM" id="CLU_097806_2_0_5"/>
<name>Q0FWX3_SALBH</name>
<organism evidence="5 6">
    <name type="scientific">Salipiger bermudensis (strain DSM 26914 / JCM 13377 / KCTC 12554 / HTCC2601)</name>
    <name type="common">Pelagibaca bermudensis</name>
    <dbReference type="NCBI Taxonomy" id="314265"/>
    <lineage>
        <taxon>Bacteria</taxon>
        <taxon>Pseudomonadati</taxon>
        <taxon>Pseudomonadota</taxon>
        <taxon>Alphaproteobacteria</taxon>
        <taxon>Rhodobacterales</taxon>
        <taxon>Roseobacteraceae</taxon>
        <taxon>Salipiger</taxon>
    </lineage>
</organism>
<dbReference type="GO" id="GO:0003677">
    <property type="term" value="F:DNA binding"/>
    <property type="evidence" value="ECO:0007669"/>
    <property type="project" value="UniProtKB-KW"/>
</dbReference>
<dbReference type="InterPro" id="IPR036388">
    <property type="entry name" value="WH-like_DNA-bd_sf"/>
</dbReference>
<keyword evidence="2" id="KW-0238">DNA-binding</keyword>
<dbReference type="EMBL" id="AATQ01000001">
    <property type="protein sequence ID" value="EAU48429.1"/>
    <property type="molecule type" value="Genomic_DNA"/>
</dbReference>
<dbReference type="Proteomes" id="UP000006230">
    <property type="component" value="Unassembled WGS sequence"/>
</dbReference>
<sequence length="112" mass="11889">MEQTAAIDAFSALAHDTRLRIFRLLVQRGPGGTPAMEIGRLLDIKPSTLSGHLAALKRAGLVSSERQHREIQYAPRLDAVNGLVRFLLEDCCGGDEGACSGIGLTGQGCKTA</sequence>
<dbReference type="GO" id="GO:0003700">
    <property type="term" value="F:DNA-binding transcription factor activity"/>
    <property type="evidence" value="ECO:0007669"/>
    <property type="project" value="InterPro"/>
</dbReference>
<dbReference type="GeneID" id="92503303"/>
<dbReference type="Gene3D" id="1.10.10.10">
    <property type="entry name" value="Winged helix-like DNA-binding domain superfamily/Winged helix DNA-binding domain"/>
    <property type="match status" value="1"/>
</dbReference>
<reference evidence="5 6" key="1">
    <citation type="journal article" date="2010" name="J. Bacteriol.">
        <title>Genome sequences of Pelagibaca bermudensis HTCC2601T and Maritimibacter alkaliphilus HTCC2654T, the type strains of two marine Roseobacter genera.</title>
        <authorList>
            <person name="Thrash J.C."/>
            <person name="Cho J.C."/>
            <person name="Ferriera S."/>
            <person name="Johnson J."/>
            <person name="Vergin K.L."/>
            <person name="Giovannoni S.J."/>
        </authorList>
    </citation>
    <scope>NUCLEOTIDE SEQUENCE [LARGE SCALE GENOMIC DNA]</scope>
    <source>
        <strain evidence="6">DSM 26914 / JCM 13377 / KCTC 12554 / HTCC2601</strain>
    </source>
</reference>
<evidence type="ECO:0000256" key="3">
    <source>
        <dbReference type="ARBA" id="ARBA00023163"/>
    </source>
</evidence>
<dbReference type="InterPro" id="IPR051011">
    <property type="entry name" value="Metal_resp_trans_reg"/>
</dbReference>
<dbReference type="SUPFAM" id="SSF46785">
    <property type="entry name" value="Winged helix' DNA-binding domain"/>
    <property type="match status" value="1"/>
</dbReference>
<evidence type="ECO:0000256" key="2">
    <source>
        <dbReference type="ARBA" id="ARBA00023125"/>
    </source>
</evidence>
<dbReference type="Pfam" id="PF12840">
    <property type="entry name" value="HTH_20"/>
    <property type="match status" value="1"/>
</dbReference>
<dbReference type="InterPro" id="IPR011991">
    <property type="entry name" value="ArsR-like_HTH"/>
</dbReference>
<evidence type="ECO:0000313" key="5">
    <source>
        <dbReference type="EMBL" id="EAU48429.1"/>
    </source>
</evidence>
<evidence type="ECO:0000313" key="6">
    <source>
        <dbReference type="Proteomes" id="UP000006230"/>
    </source>
</evidence>
<dbReference type="PRINTS" id="PR00778">
    <property type="entry name" value="HTHARSR"/>
</dbReference>
<dbReference type="NCBIfam" id="NF033788">
    <property type="entry name" value="HTH_metalloreg"/>
    <property type="match status" value="1"/>
</dbReference>
<dbReference type="RefSeq" id="WP_007801847.1">
    <property type="nucleotide sequence ID" value="NZ_DS022277.1"/>
</dbReference>
<dbReference type="AlphaFoldDB" id="Q0FWX3"/>
<keyword evidence="6" id="KW-1185">Reference proteome</keyword>
<dbReference type="OrthoDB" id="9804742at2"/>
<dbReference type="PROSITE" id="PS50987">
    <property type="entry name" value="HTH_ARSR_2"/>
    <property type="match status" value="1"/>
</dbReference>
<proteinExistence type="predicted"/>
<dbReference type="SMART" id="SM00418">
    <property type="entry name" value="HTH_ARSR"/>
    <property type="match status" value="1"/>
</dbReference>
<dbReference type="InterPro" id="IPR001845">
    <property type="entry name" value="HTH_ArsR_DNA-bd_dom"/>
</dbReference>
<dbReference type="InterPro" id="IPR036390">
    <property type="entry name" value="WH_DNA-bd_sf"/>
</dbReference>
<keyword evidence="1" id="KW-0805">Transcription regulation</keyword>
<accession>Q0FWX3</accession>
<gene>
    <name evidence="5" type="ORF">R2601_02613</name>
</gene>
<keyword evidence="3" id="KW-0804">Transcription</keyword>
<evidence type="ECO:0000259" key="4">
    <source>
        <dbReference type="PROSITE" id="PS50987"/>
    </source>
</evidence>
<dbReference type="PANTHER" id="PTHR43132">
    <property type="entry name" value="ARSENICAL RESISTANCE OPERON REPRESSOR ARSR-RELATED"/>
    <property type="match status" value="1"/>
</dbReference>
<dbReference type="PANTHER" id="PTHR43132:SF2">
    <property type="entry name" value="ARSENICAL RESISTANCE OPERON REPRESSOR ARSR-RELATED"/>
    <property type="match status" value="1"/>
</dbReference>